<protein>
    <recommendedName>
        <fullName evidence="11">L-serine deaminase</fullName>
    </recommendedName>
</protein>
<dbReference type="EMBL" id="NIQC01000003">
    <property type="protein sequence ID" value="OWZ84596.1"/>
    <property type="molecule type" value="Genomic_DNA"/>
</dbReference>
<dbReference type="CDD" id="cd04903">
    <property type="entry name" value="ACT_LSD"/>
    <property type="match status" value="1"/>
</dbReference>
<evidence type="ECO:0000256" key="9">
    <source>
        <dbReference type="ARBA" id="ARBA00023239"/>
    </source>
</evidence>
<dbReference type="Pfam" id="PF03315">
    <property type="entry name" value="SDH_beta"/>
    <property type="match status" value="1"/>
</dbReference>
<dbReference type="SUPFAM" id="SSF55021">
    <property type="entry name" value="ACT-like"/>
    <property type="match status" value="1"/>
</dbReference>
<dbReference type="PANTHER" id="PTHR30182">
    <property type="entry name" value="L-SERINE DEHYDRATASE"/>
    <property type="match status" value="1"/>
</dbReference>
<keyword evidence="4 11" id="KW-0312">Gluconeogenesis</keyword>
<evidence type="ECO:0000256" key="11">
    <source>
        <dbReference type="PIRNR" id="PIRNR036692"/>
    </source>
</evidence>
<keyword evidence="8 11" id="KW-0411">Iron-sulfur</keyword>
<comment type="cofactor">
    <cofactor evidence="1 12">
        <name>[4Fe-4S] cluster</name>
        <dbReference type="ChEBI" id="CHEBI:49883"/>
    </cofactor>
</comment>
<evidence type="ECO:0000256" key="10">
    <source>
        <dbReference type="ARBA" id="ARBA00049406"/>
    </source>
</evidence>
<comment type="catalytic activity">
    <reaction evidence="10 11 12">
        <text>L-serine = pyruvate + NH4(+)</text>
        <dbReference type="Rhea" id="RHEA:19169"/>
        <dbReference type="ChEBI" id="CHEBI:15361"/>
        <dbReference type="ChEBI" id="CHEBI:28938"/>
        <dbReference type="ChEBI" id="CHEBI:33384"/>
        <dbReference type="EC" id="4.3.1.17"/>
    </reaction>
</comment>
<evidence type="ECO:0000256" key="6">
    <source>
        <dbReference type="ARBA" id="ARBA00022723"/>
    </source>
</evidence>
<comment type="similarity">
    <text evidence="3 11 12">Belongs to the iron-sulfur dependent L-serine dehydratase family.</text>
</comment>
<accession>A0A226C039</accession>
<evidence type="ECO:0000313" key="14">
    <source>
        <dbReference type="EMBL" id="OWZ84596.1"/>
    </source>
</evidence>
<keyword evidence="9 11" id="KW-0456">Lyase</keyword>
<dbReference type="PANTHER" id="PTHR30182:SF12">
    <property type="entry name" value="L-SERINE DEHYDRATASE, BETA CHAIN-RELATED"/>
    <property type="match status" value="1"/>
</dbReference>
<dbReference type="InterPro" id="IPR029009">
    <property type="entry name" value="ASB_dom_sf"/>
</dbReference>
<dbReference type="OrthoDB" id="9813137at2"/>
<dbReference type="PIRSF" id="PIRSF036692">
    <property type="entry name" value="SDH_B"/>
    <property type="match status" value="1"/>
</dbReference>
<reference evidence="14 15" key="1">
    <citation type="submission" date="2017-06" db="EMBL/GenBank/DDBJ databases">
        <title>Draft Genome Sequence of Natranaerobius trueperi halophilic, alkalithermophilic bacteria from soda lakes.</title>
        <authorList>
            <person name="Zhao B."/>
        </authorList>
    </citation>
    <scope>NUCLEOTIDE SEQUENCE [LARGE SCALE GENOMIC DNA]</scope>
    <source>
        <strain evidence="14 15">DSM 18760</strain>
    </source>
</reference>
<dbReference type="PROSITE" id="PS51671">
    <property type="entry name" value="ACT"/>
    <property type="match status" value="1"/>
</dbReference>
<dbReference type="NCBIfam" id="TIGR00719">
    <property type="entry name" value="sda_beta"/>
    <property type="match status" value="1"/>
</dbReference>
<proteinExistence type="inferred from homology"/>
<feature type="domain" description="ACT" evidence="13">
    <location>
        <begin position="148"/>
        <end position="220"/>
    </location>
</feature>
<evidence type="ECO:0000256" key="4">
    <source>
        <dbReference type="ARBA" id="ARBA00022432"/>
    </source>
</evidence>
<dbReference type="UniPathway" id="UPA00138"/>
<evidence type="ECO:0000256" key="7">
    <source>
        <dbReference type="ARBA" id="ARBA00023004"/>
    </source>
</evidence>
<sequence length="221" mass="24084">MNTGVFEVLGPIMIGPSSSHTAGACRLGLMARQILQGEPVKATIYLHESFQKTRKGHGTEVAILGGILGITPDDERLRKSKEISISKGVEYQFLEKELKGQHPNSCQISLTSKNGKHLSVTGSSIGGGQISISQIDDFSVNLSGQYNAILTKHKDRPGIINRVTKMISSKGINIAYMQISRTKKGDSASLIAETDEPITDNIQKELESHDDIYQVKVIRPL</sequence>
<gene>
    <name evidence="14" type="primary">sdaAB</name>
    <name evidence="14" type="ORF">CDO51_02215</name>
</gene>
<comment type="pathway">
    <text evidence="2 11">Carbohydrate biosynthesis; gluconeogenesis.</text>
</comment>
<dbReference type="GO" id="GO:0051539">
    <property type="term" value="F:4 iron, 4 sulfur cluster binding"/>
    <property type="evidence" value="ECO:0007669"/>
    <property type="project" value="UniProtKB-UniRule"/>
</dbReference>
<evidence type="ECO:0000259" key="13">
    <source>
        <dbReference type="PROSITE" id="PS51671"/>
    </source>
</evidence>
<keyword evidence="7 11" id="KW-0408">Iron</keyword>
<evidence type="ECO:0000256" key="12">
    <source>
        <dbReference type="RuleBase" id="RU366059"/>
    </source>
</evidence>
<evidence type="ECO:0000256" key="3">
    <source>
        <dbReference type="ARBA" id="ARBA00008636"/>
    </source>
</evidence>
<dbReference type="InterPro" id="IPR002912">
    <property type="entry name" value="ACT_dom"/>
</dbReference>
<comment type="caution">
    <text evidence="14">The sequence shown here is derived from an EMBL/GenBank/DDBJ whole genome shotgun (WGS) entry which is preliminary data.</text>
</comment>
<dbReference type="SUPFAM" id="SSF143548">
    <property type="entry name" value="Serine metabolism enzymes domain"/>
    <property type="match status" value="1"/>
</dbReference>
<evidence type="ECO:0000256" key="2">
    <source>
        <dbReference type="ARBA" id="ARBA00004742"/>
    </source>
</evidence>
<dbReference type="GO" id="GO:0046872">
    <property type="term" value="F:metal ion binding"/>
    <property type="evidence" value="ECO:0007669"/>
    <property type="project" value="UniProtKB-UniRule"/>
</dbReference>
<dbReference type="RefSeq" id="WP_089022666.1">
    <property type="nucleotide sequence ID" value="NZ_NIQC01000003.1"/>
</dbReference>
<keyword evidence="6 11" id="KW-0479">Metal-binding</keyword>
<dbReference type="Gene3D" id="3.30.1330.90">
    <property type="entry name" value="D-3-phosphoglycerate dehydrogenase, domain 3"/>
    <property type="match status" value="1"/>
</dbReference>
<dbReference type="InterPro" id="IPR045865">
    <property type="entry name" value="ACT-like_dom_sf"/>
</dbReference>
<dbReference type="GO" id="GO:0003941">
    <property type="term" value="F:L-serine ammonia-lyase activity"/>
    <property type="evidence" value="ECO:0007669"/>
    <property type="project" value="UniProtKB-UniRule"/>
</dbReference>
<evidence type="ECO:0000313" key="15">
    <source>
        <dbReference type="Proteomes" id="UP000214588"/>
    </source>
</evidence>
<dbReference type="InterPro" id="IPR004643">
    <property type="entry name" value="Fe-S_L-Ser_bsu"/>
</dbReference>
<evidence type="ECO:0000256" key="5">
    <source>
        <dbReference type="ARBA" id="ARBA00022485"/>
    </source>
</evidence>
<dbReference type="Gene3D" id="3.30.70.260">
    <property type="match status" value="1"/>
</dbReference>
<keyword evidence="5 11" id="KW-0004">4Fe-4S</keyword>
<dbReference type="Proteomes" id="UP000214588">
    <property type="component" value="Unassembled WGS sequence"/>
</dbReference>
<keyword evidence="15" id="KW-1185">Reference proteome</keyword>
<dbReference type="InterPro" id="IPR051318">
    <property type="entry name" value="Fe-S_L-Ser"/>
</dbReference>
<organism evidence="14 15">
    <name type="scientific">Natranaerobius trueperi</name>
    <dbReference type="NCBI Taxonomy" id="759412"/>
    <lineage>
        <taxon>Bacteria</taxon>
        <taxon>Bacillati</taxon>
        <taxon>Bacillota</taxon>
        <taxon>Clostridia</taxon>
        <taxon>Natranaerobiales</taxon>
        <taxon>Natranaerobiaceae</taxon>
        <taxon>Natranaerobius</taxon>
    </lineage>
</organism>
<dbReference type="AlphaFoldDB" id="A0A226C039"/>
<dbReference type="InterPro" id="IPR005131">
    <property type="entry name" value="Ser_deHydtase_bsu"/>
</dbReference>
<dbReference type="Pfam" id="PF01842">
    <property type="entry name" value="ACT"/>
    <property type="match status" value="1"/>
</dbReference>
<evidence type="ECO:0000256" key="1">
    <source>
        <dbReference type="ARBA" id="ARBA00001966"/>
    </source>
</evidence>
<dbReference type="GO" id="GO:0006094">
    <property type="term" value="P:gluconeogenesis"/>
    <property type="evidence" value="ECO:0007669"/>
    <property type="project" value="UniProtKB-UniRule"/>
</dbReference>
<name>A0A226C039_9FIRM</name>
<evidence type="ECO:0000256" key="8">
    <source>
        <dbReference type="ARBA" id="ARBA00023014"/>
    </source>
</evidence>